<dbReference type="SMART" id="SM00347">
    <property type="entry name" value="HTH_MARR"/>
    <property type="match status" value="1"/>
</dbReference>
<accession>A0A953I869</accession>
<dbReference type="GO" id="GO:0003700">
    <property type="term" value="F:DNA-binding transcription factor activity"/>
    <property type="evidence" value="ECO:0007669"/>
    <property type="project" value="InterPro"/>
</dbReference>
<dbReference type="InterPro" id="IPR036390">
    <property type="entry name" value="WH_DNA-bd_sf"/>
</dbReference>
<evidence type="ECO:0000313" key="3">
    <source>
        <dbReference type="EMBL" id="MBY6275774.1"/>
    </source>
</evidence>
<dbReference type="Gene3D" id="1.10.10.10">
    <property type="entry name" value="Winged helix-like DNA-binding domain superfamily/Winged helix DNA-binding domain"/>
    <property type="match status" value="1"/>
</dbReference>
<dbReference type="PANTHER" id="PTHR30363:SF28">
    <property type="entry name" value="TRANSCRIPTIONAL REGULATORY PROTEIN-RELATED"/>
    <property type="match status" value="1"/>
</dbReference>
<dbReference type="SUPFAM" id="SSF46785">
    <property type="entry name" value="Winged helix' DNA-binding domain"/>
    <property type="match status" value="1"/>
</dbReference>
<dbReference type="InterPro" id="IPR000835">
    <property type="entry name" value="HTH_MarR-typ"/>
</dbReference>
<sequence>MPRQDETSTRREIINLLRVVGPLTVGELGERLHITHVAVRRHLTSLERDGLVTSVQQRLPMGRPTRVYSLTEAADNLFPKKYSTLTVELLDFLHDTDPALVEAFFQRRREEMVARYGADVNADTLAGRVAQLAEIQQANGYLAQCEQDEDGALVLKEFNCPVHLASRRYPHACDHELAFFKTVLGTENIERLECIAHGGQCCRYRITP</sequence>
<dbReference type="Proteomes" id="UP000732377">
    <property type="component" value="Unassembled WGS sequence"/>
</dbReference>
<feature type="domain" description="HTH marR-type" evidence="1">
    <location>
        <begin position="1"/>
        <end position="101"/>
    </location>
</feature>
<comment type="caution">
    <text evidence="3">The sequence shown here is derived from an EMBL/GenBank/DDBJ whole genome shotgun (WGS) entry which is preliminary data.</text>
</comment>
<dbReference type="InterPro" id="IPR050313">
    <property type="entry name" value="Carb_Metab_HTH_regulators"/>
</dbReference>
<evidence type="ECO:0000259" key="2">
    <source>
        <dbReference type="SMART" id="SM00418"/>
    </source>
</evidence>
<feature type="domain" description="HTH arsR-type" evidence="2">
    <location>
        <begin position="6"/>
        <end position="79"/>
    </location>
</feature>
<organism evidence="3 4">
    <name type="scientific">Symbiobacterium thermophilum</name>
    <dbReference type="NCBI Taxonomy" id="2734"/>
    <lineage>
        <taxon>Bacteria</taxon>
        <taxon>Bacillati</taxon>
        <taxon>Bacillota</taxon>
        <taxon>Clostridia</taxon>
        <taxon>Eubacteriales</taxon>
        <taxon>Symbiobacteriaceae</taxon>
        <taxon>Symbiobacterium</taxon>
    </lineage>
</organism>
<dbReference type="SMART" id="SM00418">
    <property type="entry name" value="HTH_ARSR"/>
    <property type="match status" value="1"/>
</dbReference>
<dbReference type="AlphaFoldDB" id="A0A953I869"/>
<reference evidence="3" key="1">
    <citation type="submission" date="2017-11" db="EMBL/GenBank/DDBJ databases">
        <title>Three new genomes from thermophilic consortium.</title>
        <authorList>
            <person name="Quaggio R."/>
            <person name="Amgarten D."/>
            <person name="Setubal J.C."/>
        </authorList>
    </citation>
    <scope>NUCLEOTIDE SEQUENCE</scope>
    <source>
        <strain evidence="3">ZCTH01-B2</strain>
    </source>
</reference>
<name>A0A953I869_SYMTR</name>
<dbReference type="OMA" id="CAYLIRP"/>
<gene>
    <name evidence="3" type="ORF">CWE10_06045</name>
</gene>
<protein>
    <submittedName>
        <fullName evidence="3">Transcriptional regulator</fullName>
    </submittedName>
</protein>
<dbReference type="PANTHER" id="PTHR30363">
    <property type="entry name" value="HTH-TYPE TRANSCRIPTIONAL REGULATOR SRLR-RELATED"/>
    <property type="match status" value="1"/>
</dbReference>
<evidence type="ECO:0000259" key="1">
    <source>
        <dbReference type="SMART" id="SM00347"/>
    </source>
</evidence>
<dbReference type="InterPro" id="IPR036388">
    <property type="entry name" value="WH-like_DNA-bd_sf"/>
</dbReference>
<dbReference type="Pfam" id="PF01022">
    <property type="entry name" value="HTH_5"/>
    <property type="match status" value="1"/>
</dbReference>
<dbReference type="EMBL" id="PIUK01000039">
    <property type="protein sequence ID" value="MBY6275774.1"/>
    <property type="molecule type" value="Genomic_DNA"/>
</dbReference>
<evidence type="ECO:0000313" key="4">
    <source>
        <dbReference type="Proteomes" id="UP000732377"/>
    </source>
</evidence>
<proteinExistence type="predicted"/>
<dbReference type="InterPro" id="IPR001845">
    <property type="entry name" value="HTH_ArsR_DNA-bd_dom"/>
</dbReference>
<dbReference type="CDD" id="cd00090">
    <property type="entry name" value="HTH_ARSR"/>
    <property type="match status" value="1"/>
</dbReference>
<dbReference type="InterPro" id="IPR011991">
    <property type="entry name" value="ArsR-like_HTH"/>
</dbReference>